<reference evidence="1" key="1">
    <citation type="submission" date="2020-07" db="EMBL/GenBank/DDBJ databases">
        <title>Multicomponent nature underlies the extraordinary mechanical properties of spider dragline silk.</title>
        <authorList>
            <person name="Kono N."/>
            <person name="Nakamura H."/>
            <person name="Mori M."/>
            <person name="Yoshida Y."/>
            <person name="Ohtoshi R."/>
            <person name="Malay A.D."/>
            <person name="Moran D.A.P."/>
            <person name="Tomita M."/>
            <person name="Numata K."/>
            <person name="Arakawa K."/>
        </authorList>
    </citation>
    <scope>NUCLEOTIDE SEQUENCE</scope>
</reference>
<accession>A0A8X6L0E4</accession>
<name>A0A8X6L0E4_TRICU</name>
<protein>
    <submittedName>
        <fullName evidence="1">Uncharacterized protein</fullName>
    </submittedName>
</protein>
<organism evidence="1 2">
    <name type="scientific">Trichonephila clavata</name>
    <name type="common">Joro spider</name>
    <name type="synonym">Nephila clavata</name>
    <dbReference type="NCBI Taxonomy" id="2740835"/>
    <lineage>
        <taxon>Eukaryota</taxon>
        <taxon>Metazoa</taxon>
        <taxon>Ecdysozoa</taxon>
        <taxon>Arthropoda</taxon>
        <taxon>Chelicerata</taxon>
        <taxon>Arachnida</taxon>
        <taxon>Araneae</taxon>
        <taxon>Araneomorphae</taxon>
        <taxon>Entelegynae</taxon>
        <taxon>Araneoidea</taxon>
        <taxon>Nephilidae</taxon>
        <taxon>Trichonephila</taxon>
    </lineage>
</organism>
<keyword evidence="2" id="KW-1185">Reference proteome</keyword>
<sequence>MQPMGMPDLRYNYSYKFFQRFQKGSNYLSSIRDASKVLSPACNSRCIFSTTDPESSLSHTFSREVMWQNILAFPSVVVLYRNGASDVRKD</sequence>
<evidence type="ECO:0000313" key="2">
    <source>
        <dbReference type="Proteomes" id="UP000887116"/>
    </source>
</evidence>
<dbReference type="AlphaFoldDB" id="A0A8X6L0E4"/>
<dbReference type="Proteomes" id="UP000887116">
    <property type="component" value="Unassembled WGS sequence"/>
</dbReference>
<proteinExistence type="predicted"/>
<gene>
    <name evidence="1" type="ORF">TNCT_641201</name>
</gene>
<evidence type="ECO:0000313" key="1">
    <source>
        <dbReference type="EMBL" id="GFQ93155.1"/>
    </source>
</evidence>
<comment type="caution">
    <text evidence="1">The sequence shown here is derived from an EMBL/GenBank/DDBJ whole genome shotgun (WGS) entry which is preliminary data.</text>
</comment>
<dbReference type="EMBL" id="BMAO01014147">
    <property type="protein sequence ID" value="GFQ93155.1"/>
    <property type="molecule type" value="Genomic_DNA"/>
</dbReference>